<dbReference type="NCBIfam" id="NF005559">
    <property type="entry name" value="PRK07231.1"/>
    <property type="match status" value="1"/>
</dbReference>
<evidence type="ECO:0000313" key="4">
    <source>
        <dbReference type="RefSeq" id="XP_016434027.1"/>
    </source>
</evidence>
<dbReference type="Proteomes" id="UP000790787">
    <property type="component" value="Chromosome 16"/>
</dbReference>
<evidence type="ECO:0000313" key="3">
    <source>
        <dbReference type="Proteomes" id="UP000790787"/>
    </source>
</evidence>
<dbReference type="SMR" id="A0A1S3X2A2"/>
<evidence type="ECO:0000256" key="2">
    <source>
        <dbReference type="ARBA" id="ARBA00023027"/>
    </source>
</evidence>
<dbReference type="PANTHER" id="PTHR42820">
    <property type="entry name" value="SHORT-CHAIN DEHYDROGENASE REDUCTASE"/>
    <property type="match status" value="1"/>
</dbReference>
<dbReference type="PRINTS" id="PR00080">
    <property type="entry name" value="SDRFAMILY"/>
</dbReference>
<dbReference type="PANTHER" id="PTHR42820:SF11">
    <property type="entry name" value="XANTHOXIN DEHYDROGENASE-LIKE"/>
    <property type="match status" value="1"/>
</dbReference>
<keyword evidence="3" id="KW-1185">Reference proteome</keyword>
<protein>
    <submittedName>
        <fullName evidence="4">(+)-borneol dehydrogenase 2</fullName>
    </submittedName>
    <submittedName>
        <fullName evidence="4">Xanthoxin dehydrogenase</fullName>
    </submittedName>
</protein>
<comment type="similarity">
    <text evidence="1">Belongs to the short-chain dehydrogenases/reductases (SDR) family.</text>
</comment>
<dbReference type="InterPro" id="IPR036291">
    <property type="entry name" value="NAD(P)-bd_dom_sf"/>
</dbReference>
<name>A0A1S3X2A2_TOBAC</name>
<dbReference type="GeneID" id="107760487"/>
<dbReference type="GO" id="GO:0005829">
    <property type="term" value="C:cytosol"/>
    <property type="evidence" value="ECO:0000318"/>
    <property type="project" value="GO_Central"/>
</dbReference>
<accession>A0A1S3X2A2</accession>
<dbReference type="STRING" id="4097.A0A1S3X2A2"/>
<keyword evidence="2" id="KW-0520">NAD</keyword>
<dbReference type="OMA" id="EIMDINI"/>
<evidence type="ECO:0000256" key="1">
    <source>
        <dbReference type="ARBA" id="ARBA00006484"/>
    </source>
</evidence>
<dbReference type="PaxDb" id="4097-A0A1S3X2A2"/>
<dbReference type="RefSeq" id="XP_016434027.1">
    <property type="nucleotide sequence ID" value="XM_016578541.2"/>
</dbReference>
<dbReference type="Pfam" id="PF13561">
    <property type="entry name" value="adh_short_C2"/>
    <property type="match status" value="1"/>
</dbReference>
<dbReference type="GO" id="GO:0010301">
    <property type="term" value="F:xanthoxin dehydrogenase (NAD+) activity"/>
    <property type="evidence" value="ECO:0000318"/>
    <property type="project" value="GO_Central"/>
</dbReference>
<dbReference type="Gene3D" id="3.40.50.720">
    <property type="entry name" value="NAD(P)-binding Rossmann-like Domain"/>
    <property type="match status" value="1"/>
</dbReference>
<sequence length="281" mass="29735">MEVKGSSESSLSNQRLFGRVALITGGASGIGEGIVRLFHKNGAKVCIADIQDELGQRVCESLGDDKSACFIHCDVTAEADISQAVDFAVQKFGTLDILVNNAGLTGPTYTDIRDYELSVFDNVLDVNVKGVFLGMKHAARIMIPRKKGSIVSLSSAASAIAGAAPHAYTTSKHAISGLTKNVAAELGQHGIRVNCVSPYAVATGLGLAHLPEDQRNDDAIADFHAYFGKLANLQGVDLLVQDVANAVLFLASDEARYISGHNLMVDGGFSCVNHSLKIFRS</sequence>
<dbReference type="OrthoDB" id="294295at2759"/>
<dbReference type="GO" id="GO:0009688">
    <property type="term" value="P:abscisic acid biosynthetic process"/>
    <property type="evidence" value="ECO:0000318"/>
    <property type="project" value="GO_Central"/>
</dbReference>
<organism evidence="3 4">
    <name type="scientific">Nicotiana tabacum</name>
    <name type="common">Common tobacco</name>
    <dbReference type="NCBI Taxonomy" id="4097"/>
    <lineage>
        <taxon>Eukaryota</taxon>
        <taxon>Viridiplantae</taxon>
        <taxon>Streptophyta</taxon>
        <taxon>Embryophyta</taxon>
        <taxon>Tracheophyta</taxon>
        <taxon>Spermatophyta</taxon>
        <taxon>Magnoliopsida</taxon>
        <taxon>eudicotyledons</taxon>
        <taxon>Gunneridae</taxon>
        <taxon>Pentapetalae</taxon>
        <taxon>asterids</taxon>
        <taxon>lamiids</taxon>
        <taxon>Solanales</taxon>
        <taxon>Solanaceae</taxon>
        <taxon>Nicotianoideae</taxon>
        <taxon>Nicotianeae</taxon>
        <taxon>Nicotiana</taxon>
    </lineage>
</organism>
<gene>
    <name evidence="4" type="primary">LOC107760487</name>
</gene>
<proteinExistence type="inferred from homology"/>
<dbReference type="SUPFAM" id="SSF51735">
    <property type="entry name" value="NAD(P)-binding Rossmann-fold domains"/>
    <property type="match status" value="1"/>
</dbReference>
<reference evidence="4" key="2">
    <citation type="submission" date="2025-08" db="UniProtKB">
        <authorList>
            <consortium name="RefSeq"/>
        </authorList>
    </citation>
    <scope>IDENTIFICATION</scope>
    <source>
        <tissue evidence="4">Leaf</tissue>
    </source>
</reference>
<dbReference type="PRINTS" id="PR00081">
    <property type="entry name" value="GDHRDH"/>
</dbReference>
<dbReference type="KEGG" id="nta:107760487"/>
<dbReference type="InterPro" id="IPR002347">
    <property type="entry name" value="SDR_fam"/>
</dbReference>
<dbReference type="AlphaFoldDB" id="A0A1S3X2A2"/>
<dbReference type="FunFam" id="3.40.50.720:FF:000084">
    <property type="entry name" value="Short-chain dehydrogenase reductase"/>
    <property type="match status" value="1"/>
</dbReference>
<dbReference type="RefSeq" id="XP_016434027.1">
    <property type="nucleotide sequence ID" value="XM_016578541.1"/>
</dbReference>
<reference evidence="3" key="1">
    <citation type="journal article" date="2014" name="Nat. Commun.">
        <title>The tobacco genome sequence and its comparison with those of tomato and potato.</title>
        <authorList>
            <person name="Sierro N."/>
            <person name="Battey J.N."/>
            <person name="Ouadi S."/>
            <person name="Bakaher N."/>
            <person name="Bovet L."/>
            <person name="Willig A."/>
            <person name="Goepfert S."/>
            <person name="Peitsch M.C."/>
            <person name="Ivanov N.V."/>
        </authorList>
    </citation>
    <scope>NUCLEOTIDE SEQUENCE [LARGE SCALE GENOMIC DNA]</scope>
</reference>